<dbReference type="EMBL" id="FXTD01000005">
    <property type="protein sequence ID" value="SMO62611.1"/>
    <property type="molecule type" value="Genomic_DNA"/>
</dbReference>
<evidence type="ECO:0000256" key="4">
    <source>
        <dbReference type="ARBA" id="ARBA00022679"/>
    </source>
</evidence>
<evidence type="ECO:0000256" key="3">
    <source>
        <dbReference type="ARBA" id="ARBA00022553"/>
    </source>
</evidence>
<dbReference type="InterPro" id="IPR050736">
    <property type="entry name" value="Sensor_HK_Regulatory"/>
</dbReference>
<sequence length="386" mass="42245">MSPRADPRPGVAYRRSEGDPARVVLESSGDPELPVEDLPLESWLEAVHPEDRDRLREELVDGDVDVAYRIVRDGTDPTWIHEHGRRTEAGDVIGYLFPAYERIERQRRLEQQRERLEEFASVVSHDLRNPLSVAVGNLELAREFDGDDAVERIDRAHDALDRMDDLISDLLSLAREGRSVESTAETDLRIVVDRAWATVGRAANAGLVVEDPLPRIECDHSRLRQALENLFRNAIEHGSDAEVDPDPDTAPRDGDETGDRRAASDGVRVFVGRTDDGFYVADDGPGVPEDDRELVFEPGHTTAEEGTGFGLAIVERIAEAHGWSVSVAESRAGGARFEFTGVETHEETGETACDEDTGGEDTGDEAADDGTASGATAGDTTPRSVD</sequence>
<feature type="compositionally biased region" description="Basic and acidic residues" evidence="7">
    <location>
        <begin position="249"/>
        <end position="263"/>
    </location>
</feature>
<keyword evidence="4" id="KW-0808">Transferase</keyword>
<dbReference type="SUPFAM" id="SSF55874">
    <property type="entry name" value="ATPase domain of HSP90 chaperone/DNA topoisomerase II/histidine kinase"/>
    <property type="match status" value="1"/>
</dbReference>
<dbReference type="InterPro" id="IPR004358">
    <property type="entry name" value="Sig_transdc_His_kin-like_C"/>
</dbReference>
<feature type="region of interest" description="Disordered" evidence="7">
    <location>
        <begin position="236"/>
        <end position="264"/>
    </location>
</feature>
<dbReference type="Gene3D" id="1.10.287.130">
    <property type="match status" value="1"/>
</dbReference>
<name>A0A521CV65_9EURY</name>
<gene>
    <name evidence="9" type="ORF">SAMN06264867_10587</name>
</gene>
<dbReference type="EC" id="2.7.13.3" evidence="2"/>
<dbReference type="InterPro" id="IPR003661">
    <property type="entry name" value="HisK_dim/P_dom"/>
</dbReference>
<evidence type="ECO:0000256" key="7">
    <source>
        <dbReference type="SAM" id="MobiDB-lite"/>
    </source>
</evidence>
<dbReference type="Gene3D" id="3.30.450.20">
    <property type="entry name" value="PAS domain"/>
    <property type="match status" value="1"/>
</dbReference>
<feature type="domain" description="Histidine kinase" evidence="8">
    <location>
        <begin position="122"/>
        <end position="345"/>
    </location>
</feature>
<feature type="compositionally biased region" description="Acidic residues" evidence="7">
    <location>
        <begin position="352"/>
        <end position="368"/>
    </location>
</feature>
<keyword evidence="3" id="KW-0597">Phosphoprotein</keyword>
<dbReference type="RefSeq" id="WP_142986428.1">
    <property type="nucleotide sequence ID" value="NZ_FXTD01000005.1"/>
</dbReference>
<dbReference type="InterPro" id="IPR036890">
    <property type="entry name" value="HATPase_C_sf"/>
</dbReference>
<dbReference type="Pfam" id="PF00512">
    <property type="entry name" value="HisKA"/>
    <property type="match status" value="1"/>
</dbReference>
<feature type="region of interest" description="Disordered" evidence="7">
    <location>
        <begin position="1"/>
        <end position="32"/>
    </location>
</feature>
<keyword evidence="5 9" id="KW-0418">Kinase</keyword>
<comment type="catalytic activity">
    <reaction evidence="1">
        <text>ATP + protein L-histidine = ADP + protein N-phospho-L-histidine.</text>
        <dbReference type="EC" id="2.7.13.3"/>
    </reaction>
</comment>
<dbReference type="InterPro" id="IPR036097">
    <property type="entry name" value="HisK_dim/P_sf"/>
</dbReference>
<dbReference type="PRINTS" id="PR00344">
    <property type="entry name" value="BCTRLSENSOR"/>
</dbReference>
<dbReference type="Proteomes" id="UP000319712">
    <property type="component" value="Unassembled WGS sequence"/>
</dbReference>
<accession>A0A521CV65</accession>
<organism evidence="9 10">
    <name type="scientific">Halorubrum cibi</name>
    <dbReference type="NCBI Taxonomy" id="413815"/>
    <lineage>
        <taxon>Archaea</taxon>
        <taxon>Methanobacteriati</taxon>
        <taxon>Methanobacteriota</taxon>
        <taxon>Stenosarchaea group</taxon>
        <taxon>Halobacteria</taxon>
        <taxon>Halobacteriales</taxon>
        <taxon>Haloferacaceae</taxon>
        <taxon>Halorubrum</taxon>
    </lineage>
</organism>
<keyword evidence="10" id="KW-1185">Reference proteome</keyword>
<dbReference type="PANTHER" id="PTHR43711">
    <property type="entry name" value="TWO-COMPONENT HISTIDINE KINASE"/>
    <property type="match status" value="1"/>
</dbReference>
<feature type="region of interest" description="Disordered" evidence="7">
    <location>
        <begin position="341"/>
        <end position="386"/>
    </location>
</feature>
<evidence type="ECO:0000313" key="9">
    <source>
        <dbReference type="EMBL" id="SMO62611.1"/>
    </source>
</evidence>
<dbReference type="GO" id="GO:0000155">
    <property type="term" value="F:phosphorelay sensor kinase activity"/>
    <property type="evidence" value="ECO:0007669"/>
    <property type="project" value="InterPro"/>
</dbReference>
<dbReference type="Gene3D" id="3.30.565.10">
    <property type="entry name" value="Histidine kinase-like ATPase, C-terminal domain"/>
    <property type="match status" value="1"/>
</dbReference>
<dbReference type="PANTHER" id="PTHR43711:SF1">
    <property type="entry name" value="HISTIDINE KINASE 1"/>
    <property type="match status" value="1"/>
</dbReference>
<dbReference type="SUPFAM" id="SSF47384">
    <property type="entry name" value="Homodimeric domain of signal transducing histidine kinase"/>
    <property type="match status" value="1"/>
</dbReference>
<protein>
    <recommendedName>
        <fullName evidence="2">histidine kinase</fullName>
        <ecNumber evidence="2">2.7.13.3</ecNumber>
    </recommendedName>
</protein>
<dbReference type="SMART" id="SM00387">
    <property type="entry name" value="HATPase_c"/>
    <property type="match status" value="1"/>
</dbReference>
<evidence type="ECO:0000256" key="2">
    <source>
        <dbReference type="ARBA" id="ARBA00012438"/>
    </source>
</evidence>
<feature type="compositionally biased region" description="Low complexity" evidence="7">
    <location>
        <begin position="369"/>
        <end position="386"/>
    </location>
</feature>
<proteinExistence type="predicted"/>
<dbReference type="SMART" id="SM00388">
    <property type="entry name" value="HisKA"/>
    <property type="match status" value="1"/>
</dbReference>
<keyword evidence="6" id="KW-0902">Two-component regulatory system</keyword>
<reference evidence="9 10" key="1">
    <citation type="submission" date="2017-05" db="EMBL/GenBank/DDBJ databases">
        <authorList>
            <person name="Varghese N."/>
            <person name="Submissions S."/>
        </authorList>
    </citation>
    <scope>NUCLEOTIDE SEQUENCE [LARGE SCALE GENOMIC DNA]</scope>
    <source>
        <strain evidence="9 10">DSM 19504</strain>
    </source>
</reference>
<evidence type="ECO:0000256" key="6">
    <source>
        <dbReference type="ARBA" id="ARBA00023012"/>
    </source>
</evidence>
<dbReference type="PROSITE" id="PS50109">
    <property type="entry name" value="HIS_KIN"/>
    <property type="match status" value="1"/>
</dbReference>
<dbReference type="Pfam" id="PF02518">
    <property type="entry name" value="HATPase_c"/>
    <property type="match status" value="1"/>
</dbReference>
<evidence type="ECO:0000313" key="10">
    <source>
        <dbReference type="Proteomes" id="UP000319712"/>
    </source>
</evidence>
<dbReference type="CDD" id="cd00082">
    <property type="entry name" value="HisKA"/>
    <property type="match status" value="1"/>
</dbReference>
<dbReference type="OrthoDB" id="8127at2157"/>
<dbReference type="AlphaFoldDB" id="A0A521CV65"/>
<evidence type="ECO:0000256" key="5">
    <source>
        <dbReference type="ARBA" id="ARBA00022777"/>
    </source>
</evidence>
<evidence type="ECO:0000259" key="8">
    <source>
        <dbReference type="PROSITE" id="PS50109"/>
    </source>
</evidence>
<dbReference type="InterPro" id="IPR005467">
    <property type="entry name" value="His_kinase_dom"/>
</dbReference>
<evidence type="ECO:0000256" key="1">
    <source>
        <dbReference type="ARBA" id="ARBA00000085"/>
    </source>
</evidence>
<dbReference type="InterPro" id="IPR003594">
    <property type="entry name" value="HATPase_dom"/>
</dbReference>